<evidence type="ECO:0000313" key="12">
    <source>
        <dbReference type="Proteomes" id="UP000180235"/>
    </source>
</evidence>
<comment type="similarity">
    <text evidence="9">Belongs to the MntA antitoxin family.</text>
</comment>
<keyword evidence="8" id="KW-0460">Magnesium</keyword>
<evidence type="ECO:0000256" key="1">
    <source>
        <dbReference type="ARBA" id="ARBA00001946"/>
    </source>
</evidence>
<dbReference type="PANTHER" id="PTHR33571:SF12">
    <property type="entry name" value="BSL3053 PROTEIN"/>
    <property type="match status" value="1"/>
</dbReference>
<keyword evidence="4" id="KW-0548">Nucleotidyltransferase</keyword>
<evidence type="ECO:0000256" key="6">
    <source>
        <dbReference type="ARBA" id="ARBA00022741"/>
    </source>
</evidence>
<dbReference type="EMBL" id="CP017675">
    <property type="protein sequence ID" value="APB34489.1"/>
    <property type="molecule type" value="Genomic_DNA"/>
</dbReference>
<accession>A0A1J0AEY2</accession>
<protein>
    <submittedName>
        <fullName evidence="11">Putative nucleotidyltransferase</fullName>
    </submittedName>
</protein>
<dbReference type="PANTHER" id="PTHR33571">
    <property type="entry name" value="SSL8005 PROTEIN"/>
    <property type="match status" value="1"/>
</dbReference>
<evidence type="ECO:0000256" key="5">
    <source>
        <dbReference type="ARBA" id="ARBA00022723"/>
    </source>
</evidence>
<evidence type="ECO:0000256" key="3">
    <source>
        <dbReference type="ARBA" id="ARBA00022679"/>
    </source>
</evidence>
<keyword evidence="12" id="KW-1185">Reference proteome</keyword>
<dbReference type="InterPro" id="IPR002934">
    <property type="entry name" value="Polymerase_NTP_transf_dom"/>
</dbReference>
<dbReference type="GO" id="GO:0016779">
    <property type="term" value="F:nucleotidyltransferase activity"/>
    <property type="evidence" value="ECO:0007669"/>
    <property type="project" value="UniProtKB-KW"/>
</dbReference>
<keyword evidence="2" id="KW-1277">Toxin-antitoxin system</keyword>
<proteinExistence type="inferred from homology"/>
<dbReference type="Pfam" id="PF01909">
    <property type="entry name" value="NTP_transf_2"/>
    <property type="match status" value="1"/>
</dbReference>
<reference evidence="11 12" key="1">
    <citation type="submission" date="2016-10" db="EMBL/GenBank/DDBJ databases">
        <title>Description of Gloeomargarita lithophora gen. nov., sp. nov., a thylakoid-bearing basal-branching cyanobacterium with intracellular carbonates, and proposal for Gloeomargaritales ord. nov.</title>
        <authorList>
            <person name="Moreira D."/>
            <person name="Tavera R."/>
            <person name="Benzerara K."/>
            <person name="Skouri-Panet F."/>
            <person name="Couradeau E."/>
            <person name="Gerard E."/>
            <person name="Loussert C."/>
            <person name="Novelo E."/>
            <person name="Zivanovic Y."/>
            <person name="Lopez-Garcia P."/>
        </authorList>
    </citation>
    <scope>NUCLEOTIDE SEQUENCE [LARGE SCALE GENOMIC DNA]</scope>
    <source>
        <strain evidence="11 12">D10</strain>
    </source>
</reference>
<keyword evidence="5" id="KW-0479">Metal-binding</keyword>
<feature type="domain" description="Polymerase nucleotidyl transferase" evidence="10">
    <location>
        <begin position="18"/>
        <end position="96"/>
    </location>
</feature>
<dbReference type="InterPro" id="IPR043519">
    <property type="entry name" value="NT_sf"/>
</dbReference>
<dbReference type="OrthoDB" id="560823at2"/>
<evidence type="ECO:0000256" key="8">
    <source>
        <dbReference type="ARBA" id="ARBA00022842"/>
    </source>
</evidence>
<evidence type="ECO:0000256" key="7">
    <source>
        <dbReference type="ARBA" id="ARBA00022840"/>
    </source>
</evidence>
<evidence type="ECO:0000256" key="9">
    <source>
        <dbReference type="ARBA" id="ARBA00038276"/>
    </source>
</evidence>
<dbReference type="GO" id="GO:0046872">
    <property type="term" value="F:metal ion binding"/>
    <property type="evidence" value="ECO:0007669"/>
    <property type="project" value="UniProtKB-KW"/>
</dbReference>
<dbReference type="Gene3D" id="3.30.460.10">
    <property type="entry name" value="Beta Polymerase, domain 2"/>
    <property type="match status" value="1"/>
</dbReference>
<dbReference type="InterPro" id="IPR052038">
    <property type="entry name" value="Type-VII_TA_antitoxin"/>
</dbReference>
<dbReference type="SUPFAM" id="SSF81301">
    <property type="entry name" value="Nucleotidyltransferase"/>
    <property type="match status" value="1"/>
</dbReference>
<evidence type="ECO:0000256" key="4">
    <source>
        <dbReference type="ARBA" id="ARBA00022695"/>
    </source>
</evidence>
<evidence type="ECO:0000313" key="11">
    <source>
        <dbReference type="EMBL" id="APB34489.1"/>
    </source>
</evidence>
<organism evidence="11 12">
    <name type="scientific">Gloeomargarita lithophora Alchichica-D10</name>
    <dbReference type="NCBI Taxonomy" id="1188229"/>
    <lineage>
        <taxon>Bacteria</taxon>
        <taxon>Bacillati</taxon>
        <taxon>Cyanobacteriota</taxon>
        <taxon>Cyanophyceae</taxon>
        <taxon>Gloeomargaritales</taxon>
        <taxon>Gloeomargaritaceae</taxon>
        <taxon>Gloeomargarita</taxon>
    </lineage>
</organism>
<dbReference type="CDD" id="cd05403">
    <property type="entry name" value="NT_KNTase_like"/>
    <property type="match status" value="1"/>
</dbReference>
<keyword evidence="6" id="KW-0547">Nucleotide-binding</keyword>
<sequence>MTQGTAINLDRFQAQITNFCKRHHIRKLSVFGSVLRSDFTPESDIDFLVEFDRTPGLIALAGMELELSELIQRKADLRTAEDLSPYFRQKVLDAAVVQYVCH</sequence>
<dbReference type="STRING" id="1188229.GlitD10_2160"/>
<dbReference type="Proteomes" id="UP000180235">
    <property type="component" value="Chromosome"/>
</dbReference>
<gene>
    <name evidence="11" type="ORF">GlitD10_2160</name>
</gene>
<evidence type="ECO:0000256" key="2">
    <source>
        <dbReference type="ARBA" id="ARBA00022649"/>
    </source>
</evidence>
<evidence type="ECO:0000259" key="10">
    <source>
        <dbReference type="Pfam" id="PF01909"/>
    </source>
</evidence>
<dbReference type="KEGG" id="glt:GlitD10_2160"/>
<dbReference type="AlphaFoldDB" id="A0A1J0AEY2"/>
<name>A0A1J0AEY2_9CYAN</name>
<keyword evidence="7" id="KW-0067">ATP-binding</keyword>
<dbReference type="GO" id="GO:0005524">
    <property type="term" value="F:ATP binding"/>
    <property type="evidence" value="ECO:0007669"/>
    <property type="project" value="UniProtKB-KW"/>
</dbReference>
<dbReference type="RefSeq" id="WP_071454920.1">
    <property type="nucleotide sequence ID" value="NZ_CP017675.1"/>
</dbReference>
<comment type="cofactor">
    <cofactor evidence="1">
        <name>Mg(2+)</name>
        <dbReference type="ChEBI" id="CHEBI:18420"/>
    </cofactor>
</comment>
<keyword evidence="3 11" id="KW-0808">Transferase</keyword>